<dbReference type="InParanoid" id="D7ST61"/>
<keyword evidence="2" id="KW-1185">Reference proteome</keyword>
<sequence length="105" mass="11443">VSIVIFCCCSLPLRTGTFKLISKCIDGKGFSGTKRYFGDLGKTLRTAGSNVLFAVVTEISDSVLKGAETSGFNGMVQFILLLCRVIPAQSHINRLIPKNFYTLFS</sequence>
<reference evidence="2" key="1">
    <citation type="journal article" date="2007" name="Nature">
        <title>The grapevine genome sequence suggests ancestral hexaploidization in major angiosperm phyla.</title>
        <authorList>
            <consortium name="The French-Italian Public Consortium for Grapevine Genome Characterization."/>
            <person name="Jaillon O."/>
            <person name="Aury J.-M."/>
            <person name="Noel B."/>
            <person name="Policriti A."/>
            <person name="Clepet C."/>
            <person name="Casagrande A."/>
            <person name="Choisne N."/>
            <person name="Aubourg S."/>
            <person name="Vitulo N."/>
            <person name="Jubin C."/>
            <person name="Vezzi A."/>
            <person name="Legeai F."/>
            <person name="Hugueney P."/>
            <person name="Dasilva C."/>
            <person name="Horner D."/>
            <person name="Mica E."/>
            <person name="Jublot D."/>
            <person name="Poulain J."/>
            <person name="Bruyere C."/>
            <person name="Billault A."/>
            <person name="Segurens B."/>
            <person name="Gouyvenoux M."/>
            <person name="Ugarte E."/>
            <person name="Cattonaro F."/>
            <person name="Anthouard V."/>
            <person name="Vico V."/>
            <person name="Del Fabbro C."/>
            <person name="Alaux M."/>
            <person name="Di Gaspero G."/>
            <person name="Dumas V."/>
            <person name="Felice N."/>
            <person name="Paillard S."/>
            <person name="Juman I."/>
            <person name="Moroldo M."/>
            <person name="Scalabrin S."/>
            <person name="Canaguier A."/>
            <person name="Le Clainche I."/>
            <person name="Malacrida G."/>
            <person name="Durand E."/>
            <person name="Pesole G."/>
            <person name="Laucou V."/>
            <person name="Chatelet P."/>
            <person name="Merdinoglu D."/>
            <person name="Delledonne M."/>
            <person name="Pezzotti M."/>
            <person name="Lecharny A."/>
            <person name="Scarpelli C."/>
            <person name="Artiguenave F."/>
            <person name="Pe M.E."/>
            <person name="Valle G."/>
            <person name="Morgante M."/>
            <person name="Caboche M."/>
            <person name="Adam-Blondon A.-F."/>
            <person name="Weissenbach J."/>
            <person name="Quetier F."/>
            <person name="Wincker P."/>
        </authorList>
    </citation>
    <scope>NUCLEOTIDE SEQUENCE [LARGE SCALE GENOMIC DNA]</scope>
    <source>
        <strain evidence="2">cv. Pinot noir / PN40024</strain>
    </source>
</reference>
<dbReference type="EMBL" id="FN595169">
    <property type="protein sequence ID" value="CBI18854.3"/>
    <property type="molecule type" value="Genomic_DNA"/>
</dbReference>
<protein>
    <submittedName>
        <fullName evidence="1">Uncharacterized protein</fullName>
    </submittedName>
</protein>
<dbReference type="AlphaFoldDB" id="D7ST61"/>
<evidence type="ECO:0000313" key="1">
    <source>
        <dbReference type="EMBL" id="CBI18854.3"/>
    </source>
</evidence>
<name>D7ST61_VITVI</name>
<feature type="non-terminal residue" evidence="1">
    <location>
        <position position="105"/>
    </location>
</feature>
<organism evidence="1 2">
    <name type="scientific">Vitis vinifera</name>
    <name type="common">Grape</name>
    <dbReference type="NCBI Taxonomy" id="29760"/>
    <lineage>
        <taxon>Eukaryota</taxon>
        <taxon>Viridiplantae</taxon>
        <taxon>Streptophyta</taxon>
        <taxon>Embryophyta</taxon>
        <taxon>Tracheophyta</taxon>
        <taxon>Spermatophyta</taxon>
        <taxon>Magnoliopsida</taxon>
        <taxon>eudicotyledons</taxon>
        <taxon>Gunneridae</taxon>
        <taxon>Pentapetalae</taxon>
        <taxon>rosids</taxon>
        <taxon>Vitales</taxon>
        <taxon>Vitaceae</taxon>
        <taxon>Viteae</taxon>
        <taxon>Vitis</taxon>
    </lineage>
</organism>
<gene>
    <name evidence="1" type="ORF">VIT_00s2287g00010</name>
</gene>
<proteinExistence type="predicted"/>
<evidence type="ECO:0000313" key="2">
    <source>
        <dbReference type="Proteomes" id="UP000009183"/>
    </source>
</evidence>
<dbReference type="eggNOG" id="KOG1809">
    <property type="taxonomic scope" value="Eukaryota"/>
</dbReference>
<dbReference type="HOGENOM" id="CLU_2243548_0_0_1"/>
<accession>D7ST61</accession>
<dbReference type="Proteomes" id="UP000009183">
    <property type="component" value="Unassembled WGS sequence, unordered"/>
</dbReference>
<dbReference type="PaxDb" id="29760-VIT_00s2287g00010.t01"/>